<reference evidence="6 7" key="1">
    <citation type="journal article" date="2021" name="Microorganisms">
        <title>Acidisoma silvae sp. nov. and Acidisomacellulosilytica sp. nov., Two Acidophilic Bacteria Isolated from Decaying Wood, Hydrolyzing Cellulose and Producing Poly-3-hydroxybutyrate.</title>
        <authorList>
            <person name="Mieszkin S."/>
            <person name="Pouder E."/>
            <person name="Uroz S."/>
            <person name="Simon-Colin C."/>
            <person name="Alain K."/>
        </authorList>
    </citation>
    <scope>NUCLEOTIDE SEQUENCE [LARGE SCALE GENOMIC DNA]</scope>
    <source>
        <strain evidence="6 7">HW T5.17</strain>
    </source>
</reference>
<keyword evidence="2" id="KW-0805">Transcription regulation</keyword>
<feature type="domain" description="HTH lysR-type" evidence="5">
    <location>
        <begin position="10"/>
        <end position="62"/>
    </location>
</feature>
<dbReference type="PANTHER" id="PTHR30419:SF8">
    <property type="entry name" value="NITROGEN ASSIMILATION TRANSCRIPTIONAL ACTIVATOR-RELATED"/>
    <property type="match status" value="1"/>
</dbReference>
<sequence length="302" mass="32199">MDALLFSRFLRYFVVVAEAGSIRRAAEVLHVSASAIDRQILRAEADVGMPLFERQPSGLKLTAAGEQLLAASRDWAQAAERLRGRMDDLVGLRRGHVRIAIIGALAAGFLSREIARLHSDMPGITVDAHVLDNVAVMDAVAAGLVDFGIMLNPQSARGISVVAHHPIALGFALPPGHALAGLAAVRFNRALEERIIKPMPPLAVHEQLSVLEAATGITLRPVAQSDSIAMIKSLIRDGGGIAVLTALDVMEEVRQGSLAFTPLSDPVLRPLSLGVCVGQARQLSIAARTFLRRIEEAFSALS</sequence>
<dbReference type="Gene3D" id="1.10.10.10">
    <property type="entry name" value="Winged helix-like DNA-binding domain superfamily/Winged helix DNA-binding domain"/>
    <property type="match status" value="1"/>
</dbReference>
<dbReference type="AlphaFoldDB" id="A0A963Z776"/>
<dbReference type="GO" id="GO:0003700">
    <property type="term" value="F:DNA-binding transcription factor activity"/>
    <property type="evidence" value="ECO:0007669"/>
    <property type="project" value="InterPro"/>
</dbReference>
<dbReference type="InterPro" id="IPR036390">
    <property type="entry name" value="WH_DNA-bd_sf"/>
</dbReference>
<keyword evidence="3" id="KW-0238">DNA-binding</keyword>
<dbReference type="SUPFAM" id="SSF46785">
    <property type="entry name" value="Winged helix' DNA-binding domain"/>
    <property type="match status" value="1"/>
</dbReference>
<dbReference type="GO" id="GO:0005829">
    <property type="term" value="C:cytosol"/>
    <property type="evidence" value="ECO:0007669"/>
    <property type="project" value="TreeGrafter"/>
</dbReference>
<protein>
    <submittedName>
        <fullName evidence="6">LysR family transcriptional regulator</fullName>
    </submittedName>
</protein>
<dbReference type="GO" id="GO:0003677">
    <property type="term" value="F:DNA binding"/>
    <property type="evidence" value="ECO:0007669"/>
    <property type="project" value="UniProtKB-KW"/>
</dbReference>
<keyword evidence="7" id="KW-1185">Reference proteome</keyword>
<proteinExistence type="inferred from homology"/>
<organism evidence="6 7">
    <name type="scientific">Acidisoma cellulosilyticum</name>
    <dbReference type="NCBI Taxonomy" id="2802395"/>
    <lineage>
        <taxon>Bacteria</taxon>
        <taxon>Pseudomonadati</taxon>
        <taxon>Pseudomonadota</taxon>
        <taxon>Alphaproteobacteria</taxon>
        <taxon>Acetobacterales</taxon>
        <taxon>Acidocellaceae</taxon>
        <taxon>Acidisoma</taxon>
    </lineage>
</organism>
<dbReference type="InterPro" id="IPR005119">
    <property type="entry name" value="LysR_subst-bd"/>
</dbReference>
<dbReference type="SUPFAM" id="SSF53850">
    <property type="entry name" value="Periplasmic binding protein-like II"/>
    <property type="match status" value="1"/>
</dbReference>
<dbReference type="RefSeq" id="WP_227310042.1">
    <property type="nucleotide sequence ID" value="NZ_JAESVA010000013.1"/>
</dbReference>
<dbReference type="PROSITE" id="PS50931">
    <property type="entry name" value="HTH_LYSR"/>
    <property type="match status" value="1"/>
</dbReference>
<dbReference type="Proteomes" id="UP000721844">
    <property type="component" value="Unassembled WGS sequence"/>
</dbReference>
<evidence type="ECO:0000256" key="2">
    <source>
        <dbReference type="ARBA" id="ARBA00023015"/>
    </source>
</evidence>
<dbReference type="PANTHER" id="PTHR30419">
    <property type="entry name" value="HTH-TYPE TRANSCRIPTIONAL REGULATOR YBHD"/>
    <property type="match status" value="1"/>
</dbReference>
<dbReference type="Pfam" id="PF03466">
    <property type="entry name" value="LysR_substrate"/>
    <property type="match status" value="1"/>
</dbReference>
<evidence type="ECO:0000313" key="6">
    <source>
        <dbReference type="EMBL" id="MCB8883385.1"/>
    </source>
</evidence>
<evidence type="ECO:0000313" key="7">
    <source>
        <dbReference type="Proteomes" id="UP000721844"/>
    </source>
</evidence>
<dbReference type="InterPro" id="IPR050950">
    <property type="entry name" value="HTH-type_LysR_regulators"/>
</dbReference>
<evidence type="ECO:0000256" key="3">
    <source>
        <dbReference type="ARBA" id="ARBA00023125"/>
    </source>
</evidence>
<evidence type="ECO:0000259" key="5">
    <source>
        <dbReference type="PROSITE" id="PS50931"/>
    </source>
</evidence>
<evidence type="ECO:0000256" key="1">
    <source>
        <dbReference type="ARBA" id="ARBA00009437"/>
    </source>
</evidence>
<comment type="similarity">
    <text evidence="1">Belongs to the LysR transcriptional regulatory family.</text>
</comment>
<dbReference type="InterPro" id="IPR000847">
    <property type="entry name" value="LysR_HTH_N"/>
</dbReference>
<dbReference type="Gene3D" id="3.40.190.290">
    <property type="match status" value="1"/>
</dbReference>
<dbReference type="InterPro" id="IPR036388">
    <property type="entry name" value="WH-like_DNA-bd_sf"/>
</dbReference>
<dbReference type="Pfam" id="PF00126">
    <property type="entry name" value="HTH_1"/>
    <property type="match status" value="1"/>
</dbReference>
<accession>A0A963Z776</accession>
<dbReference type="EMBL" id="JAESVA010000013">
    <property type="protein sequence ID" value="MCB8883385.1"/>
    <property type="molecule type" value="Genomic_DNA"/>
</dbReference>
<gene>
    <name evidence="6" type="ORF">ACELLULO517_24265</name>
</gene>
<evidence type="ECO:0000256" key="4">
    <source>
        <dbReference type="ARBA" id="ARBA00023163"/>
    </source>
</evidence>
<keyword evidence="4" id="KW-0804">Transcription</keyword>
<comment type="caution">
    <text evidence="6">The sequence shown here is derived from an EMBL/GenBank/DDBJ whole genome shotgun (WGS) entry which is preliminary data.</text>
</comment>
<name>A0A963Z776_9PROT</name>